<dbReference type="InterPro" id="IPR059144">
    <property type="entry name" value="NFP_LysM3"/>
</dbReference>
<comment type="subcellular location">
    <subcellularLocation>
        <location evidence="1">Membrane</location>
        <topology evidence="1">Multi-pass membrane protein</topology>
    </subcellularLocation>
</comment>
<comment type="caution">
    <text evidence="9">The sequence shown here is derived from an EMBL/GenBank/DDBJ whole genome shotgun (WGS) entry which is preliminary data.</text>
</comment>
<dbReference type="Gene3D" id="3.10.350.10">
    <property type="entry name" value="LysM domain"/>
    <property type="match status" value="1"/>
</dbReference>
<dbReference type="Gene3D" id="1.10.510.10">
    <property type="entry name" value="Transferase(Phosphotransferase) domain 1"/>
    <property type="match status" value="2"/>
</dbReference>
<dbReference type="InterPro" id="IPR018392">
    <property type="entry name" value="LysM"/>
</dbReference>
<dbReference type="InterPro" id="IPR008266">
    <property type="entry name" value="Tyr_kinase_AS"/>
</dbReference>
<accession>A0ABR0MXM9</accession>
<feature type="domain" description="Protein kinase" evidence="7">
    <location>
        <begin position="466"/>
        <end position="746"/>
    </location>
</feature>
<dbReference type="PROSITE" id="PS51782">
    <property type="entry name" value="LYSM"/>
    <property type="match status" value="1"/>
</dbReference>
<protein>
    <recommendedName>
        <fullName evidence="11">Serine/threonine receptor-like kinase NFP</fullName>
    </recommendedName>
</protein>
<dbReference type="Pfam" id="PF23446">
    <property type="entry name" value="LysM1_NFP_LYK"/>
    <property type="match status" value="1"/>
</dbReference>
<dbReference type="InterPro" id="IPR020635">
    <property type="entry name" value="Tyr_kinase_cat_dom"/>
</dbReference>
<dbReference type="InterPro" id="IPR056561">
    <property type="entry name" value="NFP_LYK_LysM1"/>
</dbReference>
<proteinExistence type="inferred from homology"/>
<dbReference type="InterPro" id="IPR001245">
    <property type="entry name" value="Ser-Thr/Tyr_kinase_cat_dom"/>
</dbReference>
<dbReference type="SMART" id="SM00219">
    <property type="entry name" value="TyrKc"/>
    <property type="match status" value="1"/>
</dbReference>
<dbReference type="InterPro" id="IPR059143">
    <property type="entry name" value="NFP_LysM2"/>
</dbReference>
<dbReference type="InterPro" id="IPR000719">
    <property type="entry name" value="Prot_kinase_dom"/>
</dbReference>
<keyword evidence="3 6" id="KW-0812">Transmembrane</keyword>
<feature type="transmembrane region" description="Helical" evidence="6">
    <location>
        <begin position="76"/>
        <end position="95"/>
    </location>
</feature>
<dbReference type="Pfam" id="PF23457">
    <property type="entry name" value="LysM2_NFP"/>
    <property type="match status" value="1"/>
</dbReference>
<keyword evidence="5 6" id="KW-0472">Membrane</keyword>
<evidence type="ECO:0008006" key="11">
    <source>
        <dbReference type="Google" id="ProtNLM"/>
    </source>
</evidence>
<evidence type="ECO:0000259" key="8">
    <source>
        <dbReference type="PROSITE" id="PS51782"/>
    </source>
</evidence>
<dbReference type="SUPFAM" id="SSF56112">
    <property type="entry name" value="Protein kinase-like (PK-like)"/>
    <property type="match status" value="1"/>
</dbReference>
<feature type="transmembrane region" description="Helical" evidence="6">
    <location>
        <begin position="138"/>
        <end position="161"/>
    </location>
</feature>
<evidence type="ECO:0000256" key="4">
    <source>
        <dbReference type="ARBA" id="ARBA00022989"/>
    </source>
</evidence>
<dbReference type="InterPro" id="IPR036779">
    <property type="entry name" value="LysM_dom_sf"/>
</dbReference>
<dbReference type="Proteomes" id="UP001358586">
    <property type="component" value="Chromosome 11"/>
</dbReference>
<dbReference type="Pfam" id="PF07714">
    <property type="entry name" value="PK_Tyr_Ser-Thr"/>
    <property type="match status" value="1"/>
</dbReference>
<dbReference type="PANTHER" id="PTHR45927:SF2">
    <property type="entry name" value="SERINE_THREONINE RECEPTOR-LIKE KINASE NFP"/>
    <property type="match status" value="1"/>
</dbReference>
<organism evidence="9 10">
    <name type="scientific">Gossypium arboreum</name>
    <name type="common">Tree cotton</name>
    <name type="synonym">Gossypium nanking</name>
    <dbReference type="NCBI Taxonomy" id="29729"/>
    <lineage>
        <taxon>Eukaryota</taxon>
        <taxon>Viridiplantae</taxon>
        <taxon>Streptophyta</taxon>
        <taxon>Embryophyta</taxon>
        <taxon>Tracheophyta</taxon>
        <taxon>Spermatophyta</taxon>
        <taxon>Magnoliopsida</taxon>
        <taxon>eudicotyledons</taxon>
        <taxon>Gunneridae</taxon>
        <taxon>Pentapetalae</taxon>
        <taxon>rosids</taxon>
        <taxon>malvids</taxon>
        <taxon>Malvales</taxon>
        <taxon>Malvaceae</taxon>
        <taxon>Malvoideae</taxon>
        <taxon>Gossypium</taxon>
    </lineage>
</organism>
<keyword evidence="4 6" id="KW-1133">Transmembrane helix</keyword>
<evidence type="ECO:0000256" key="3">
    <source>
        <dbReference type="ARBA" id="ARBA00022692"/>
    </source>
</evidence>
<reference evidence="9 10" key="1">
    <citation type="submission" date="2023-03" db="EMBL/GenBank/DDBJ databases">
        <title>WGS of Gossypium arboreum.</title>
        <authorList>
            <person name="Yu D."/>
        </authorList>
    </citation>
    <scope>NUCLEOTIDE SEQUENCE [LARGE SCALE GENOMIC DNA]</scope>
    <source>
        <tissue evidence="9">Leaf</tissue>
    </source>
</reference>
<dbReference type="Pfam" id="PF05562">
    <property type="entry name" value="WCOR413"/>
    <property type="match status" value="1"/>
</dbReference>
<feature type="transmembrane region" description="Helical" evidence="6">
    <location>
        <begin position="41"/>
        <end position="64"/>
    </location>
</feature>
<dbReference type="PROSITE" id="PS00109">
    <property type="entry name" value="PROTEIN_KINASE_TYR"/>
    <property type="match status" value="1"/>
</dbReference>
<evidence type="ECO:0000259" key="7">
    <source>
        <dbReference type="PROSITE" id="PS50011"/>
    </source>
</evidence>
<name>A0ABR0MXM9_GOSAR</name>
<dbReference type="InterPro" id="IPR011009">
    <property type="entry name" value="Kinase-like_dom_sf"/>
</dbReference>
<feature type="transmembrane region" description="Helical" evidence="6">
    <location>
        <begin position="102"/>
        <end position="118"/>
    </location>
</feature>
<keyword evidence="10" id="KW-1185">Reference proteome</keyword>
<sequence>MGRMRQYLAMKTDPVAQELISSDIKELKLAAIKLMDDATKLGGLGFGTSFLKWVASFSAIYLLILDRTNWRTNMLTSLLVPYIFFSLPSGLFSFLRGDVGKWIAFIAVVLKLFFPRHFPDWLEMPGSLILLLVVAPNFFAVTLKDSLVGVFICLLIGCYLLQEHIRASGGFRNSFTQSNGISNTIGIILLAQPSSSNGADFWCWRSSDPCPAYTAYFAQEPDYLDLQNIAKLFGTSPQEIARASNLVSEDTRLFPGQLLLVPIICGCTRNHYFANITYDIKFGDTYYIVSTTVFEHLTNFTAVGDMNPSLDPKSLQVGDKVVFPLFCKCPSKAELKNGTEYFISYVWQPNDDIWSVSAKFNASAPAIIDENELNDYQDISLAVIPPLMIPVSNLPVLSQTQFSGGSKSKHREVLIVVLSIVGCLLVLAGVVIHERKKVFRHNGWSLETVGLIPVKDLTKSESFQPKIIQDKLLPGVSGYLGKPIMYEAHVIMGATMNLNEHCRIGGTVYRATIDGKLLAIKKTKDDITKELKILQKVNHANLVKLMGVSADSDGNCYLVYEYAENGSLDKWLHPKSLCSSSRAAVLTWSQRLQVALDVANGLQYMHEHTQPNIVHRDIRTSNILLDSMFKAKISNFSVTETIANAIMPKVDVFAFGVVLLELLSGKKAMTTKENGEIFMLWKQIRQVLEIEEKREKRLRKWMDPNLESFYPLDSALSLAVLAMACTQENPLARPSMAEIVFSLSVLIQSSFEISEGSWGSGIETELNQMIVAVVAR</sequence>
<evidence type="ECO:0000256" key="1">
    <source>
        <dbReference type="ARBA" id="ARBA00004141"/>
    </source>
</evidence>
<evidence type="ECO:0000256" key="2">
    <source>
        <dbReference type="ARBA" id="ARBA00005852"/>
    </source>
</evidence>
<dbReference type="Gene3D" id="3.30.200.20">
    <property type="entry name" value="Phosphorylase Kinase, domain 1"/>
    <property type="match status" value="1"/>
</dbReference>
<dbReference type="PROSITE" id="PS50011">
    <property type="entry name" value="PROTEIN_KINASE_DOM"/>
    <property type="match status" value="1"/>
</dbReference>
<dbReference type="PANTHER" id="PTHR45927">
    <property type="entry name" value="LYSM-DOMAIN RECEPTOR-LIKE KINASE-RELATED"/>
    <property type="match status" value="1"/>
</dbReference>
<evidence type="ECO:0000256" key="6">
    <source>
        <dbReference type="SAM" id="Phobius"/>
    </source>
</evidence>
<dbReference type="InterPro" id="IPR008892">
    <property type="entry name" value="COR413"/>
</dbReference>
<dbReference type="EMBL" id="JARKNE010000011">
    <property type="protein sequence ID" value="KAK5783033.1"/>
    <property type="molecule type" value="Genomic_DNA"/>
</dbReference>
<evidence type="ECO:0000256" key="5">
    <source>
        <dbReference type="ARBA" id="ARBA00023136"/>
    </source>
</evidence>
<evidence type="ECO:0000313" key="9">
    <source>
        <dbReference type="EMBL" id="KAK5783033.1"/>
    </source>
</evidence>
<evidence type="ECO:0000313" key="10">
    <source>
        <dbReference type="Proteomes" id="UP001358586"/>
    </source>
</evidence>
<gene>
    <name evidence="9" type="ORF">PVK06_037540</name>
</gene>
<feature type="domain" description="LysM" evidence="8">
    <location>
        <begin position="214"/>
        <end position="261"/>
    </location>
</feature>
<dbReference type="InterPro" id="IPR052611">
    <property type="entry name" value="Plant_RLK_LysM"/>
</dbReference>
<feature type="transmembrane region" description="Helical" evidence="6">
    <location>
        <begin position="413"/>
        <end position="432"/>
    </location>
</feature>
<comment type="similarity">
    <text evidence="2">Belongs to the Cold-regulated 413 protein family.</text>
</comment>
<dbReference type="Pfam" id="PF23462">
    <property type="entry name" value="LysM3_NFP"/>
    <property type="match status" value="1"/>
</dbReference>